<dbReference type="Gene3D" id="2.60.120.1130">
    <property type="match status" value="1"/>
</dbReference>
<keyword evidence="4" id="KW-1185">Reference proteome</keyword>
<dbReference type="Gene3D" id="3.10.620.30">
    <property type="match status" value="1"/>
</dbReference>
<name>A0ABV7YTC1_9BACT</name>
<dbReference type="EMBL" id="JBHRYQ010000001">
    <property type="protein sequence ID" value="MFC3810300.1"/>
    <property type="molecule type" value="Genomic_DNA"/>
</dbReference>
<dbReference type="Pfam" id="PF12969">
    <property type="entry name" value="DUF3857"/>
    <property type="match status" value="1"/>
</dbReference>
<protein>
    <submittedName>
        <fullName evidence="3">DUF3857 domain-containing protein</fullName>
    </submittedName>
</protein>
<comment type="caution">
    <text evidence="3">The sequence shown here is derived from an EMBL/GenBank/DDBJ whole genome shotgun (WGS) entry which is preliminary data.</text>
</comment>
<dbReference type="Proteomes" id="UP001595616">
    <property type="component" value="Unassembled WGS sequence"/>
</dbReference>
<evidence type="ECO:0000313" key="4">
    <source>
        <dbReference type="Proteomes" id="UP001595616"/>
    </source>
</evidence>
<gene>
    <name evidence="3" type="ORF">ACFOOI_06515</name>
</gene>
<feature type="signal peptide" evidence="1">
    <location>
        <begin position="1"/>
        <end position="18"/>
    </location>
</feature>
<accession>A0ABV7YTC1</accession>
<evidence type="ECO:0000313" key="3">
    <source>
        <dbReference type="EMBL" id="MFC3810300.1"/>
    </source>
</evidence>
<dbReference type="InterPro" id="IPR024618">
    <property type="entry name" value="DUF3857"/>
</dbReference>
<proteinExistence type="predicted"/>
<dbReference type="Gene3D" id="2.60.40.3140">
    <property type="match status" value="1"/>
</dbReference>
<evidence type="ECO:0000256" key="1">
    <source>
        <dbReference type="SAM" id="SignalP"/>
    </source>
</evidence>
<feature type="domain" description="DUF3857" evidence="2">
    <location>
        <begin position="52"/>
        <end position="216"/>
    </location>
</feature>
<dbReference type="RefSeq" id="WP_379836320.1">
    <property type="nucleotide sequence ID" value="NZ_JBHRYQ010000001.1"/>
</dbReference>
<evidence type="ECO:0000259" key="2">
    <source>
        <dbReference type="Pfam" id="PF12969"/>
    </source>
</evidence>
<sequence>MKKLIIGLLLIGCEPLVAQTSLAIYAIPANLKQNANAVIRFDNTDFYIESIGSSVTKRHWAVTIFNEKGEEDYAYFEAHYDDFSKIKKIEGELFDEFGKSLKKLKSSDIRDIGYGRFTNDVTDGRMKVAEFSKKYYPYPYTVEFSFEEESNNMMFYPSWQPITEENVGIESSSFNVYSLNNIPYRKIERSLSNTSIKSHADKYALESWSIKNVEPLKFEEFSLHETLPFVQLAPSEFKVKNYQGTMRTWEDISKFYYILNKDRDQVDPETIAKLKKYIGAEKDEIKRIKLTYEFMQSMTRYVSIQLGIGGWQTLLASEVATKGYGDCKALTNFTIALLKTEGIKAYPALIKAGEREHFKNEEFPSMRFNHVIACVPVKNDTIWLECTSQTGAFGYQGDFTGNRKALLIKNDGGRLVNTKAYLPTDNLQIRKIKAEIDVNGDAKIISKTVYTGIQHETRANLYETKNVEDQKTWLQKSITLGTFDLTNFEGKRIKNRIPELHENIEISAKKLASTSGPRMLIKANLLSGFIEPDPQVGPRKNMLFLNPNSYSFCDIDTIAFNLPAGYKPEHLGKTTHLEEPFGSYHSEIKQENEQIFLYRSLCIKGGLYKKENFETWLEFCKTVNKIDKQKMVLIKTQ</sequence>
<feature type="chain" id="PRO_5047420754" evidence="1">
    <location>
        <begin position="19"/>
        <end position="637"/>
    </location>
</feature>
<keyword evidence="1" id="KW-0732">Signal</keyword>
<organism evidence="3 4">
    <name type="scientific">Lacihabitans lacunae</name>
    <dbReference type="NCBI Taxonomy" id="1028214"/>
    <lineage>
        <taxon>Bacteria</taxon>
        <taxon>Pseudomonadati</taxon>
        <taxon>Bacteroidota</taxon>
        <taxon>Cytophagia</taxon>
        <taxon>Cytophagales</taxon>
        <taxon>Leadbetterellaceae</taxon>
        <taxon>Lacihabitans</taxon>
    </lineage>
</organism>
<reference evidence="4" key="1">
    <citation type="journal article" date="2019" name="Int. J. Syst. Evol. Microbiol.">
        <title>The Global Catalogue of Microorganisms (GCM) 10K type strain sequencing project: providing services to taxonomists for standard genome sequencing and annotation.</title>
        <authorList>
            <consortium name="The Broad Institute Genomics Platform"/>
            <consortium name="The Broad Institute Genome Sequencing Center for Infectious Disease"/>
            <person name="Wu L."/>
            <person name="Ma J."/>
        </authorList>
    </citation>
    <scope>NUCLEOTIDE SEQUENCE [LARGE SCALE GENOMIC DNA]</scope>
    <source>
        <strain evidence="4">CECT 7956</strain>
    </source>
</reference>